<dbReference type="RefSeq" id="WP_051159962.1">
    <property type="nucleotide sequence ID" value="NZ_BNEF01000005.1"/>
</dbReference>
<dbReference type="InterPro" id="IPR029063">
    <property type="entry name" value="SAM-dependent_MTases_sf"/>
</dbReference>
<dbReference type="GO" id="GO:0008168">
    <property type="term" value="F:methyltransferase activity"/>
    <property type="evidence" value="ECO:0007669"/>
    <property type="project" value="UniProtKB-KW"/>
</dbReference>
<name>A0ABS7WF13_STROV</name>
<sequence>MVSKEAKTVERAAGPTASDLPEAYLDLLKKCLLRFHDGAAFPYTTESGGESDQRLAYLAGKGIMPHVQADTMVSRDRLDNIQQATATVIREGVPGDFIETGVWRGGSCILMRAALTAYGDKTRKVWVADSFDGFPPPTDKYPSDPWKGQSQDIIGTMGVSLKVTFDEVKDRFDRYGLLDERVEFLTGFFANTLPNAPIEKLAILRLDGDLYQSTYEALEALYPKLSVGGYCIIDDYFYTMCSKAVDDYRREHGIDEPIEAVDWTCVQWRKTK</sequence>
<accession>A0ABS7WF13</accession>
<protein>
    <submittedName>
        <fullName evidence="1">TylF/MycF family methyltransferase</fullName>
    </submittedName>
</protein>
<dbReference type="EMBL" id="JAHSTP010000022">
    <property type="protein sequence ID" value="MBZ6156072.1"/>
    <property type="molecule type" value="Genomic_DNA"/>
</dbReference>
<organism evidence="1 2">
    <name type="scientific">Streptomyces olivaceus</name>
    <dbReference type="NCBI Taxonomy" id="47716"/>
    <lineage>
        <taxon>Bacteria</taxon>
        <taxon>Bacillati</taxon>
        <taxon>Actinomycetota</taxon>
        <taxon>Actinomycetes</taxon>
        <taxon>Kitasatosporales</taxon>
        <taxon>Streptomycetaceae</taxon>
        <taxon>Streptomyces</taxon>
    </lineage>
</organism>
<evidence type="ECO:0000313" key="2">
    <source>
        <dbReference type="Proteomes" id="UP000758701"/>
    </source>
</evidence>
<keyword evidence="1" id="KW-0489">Methyltransferase</keyword>
<dbReference type="PANTHER" id="PTHR40036:SF1">
    <property type="entry name" value="MACROCIN O-METHYLTRANSFERASE"/>
    <property type="match status" value="1"/>
</dbReference>
<dbReference type="SUPFAM" id="SSF53335">
    <property type="entry name" value="S-adenosyl-L-methionine-dependent methyltransferases"/>
    <property type="match status" value="1"/>
</dbReference>
<keyword evidence="2" id="KW-1185">Reference proteome</keyword>
<evidence type="ECO:0000313" key="1">
    <source>
        <dbReference type="EMBL" id="MBZ6156072.1"/>
    </source>
</evidence>
<gene>
    <name evidence="1" type="ORF">KVH32_33635</name>
</gene>
<dbReference type="Gene3D" id="3.40.50.150">
    <property type="entry name" value="Vaccinia Virus protein VP39"/>
    <property type="match status" value="1"/>
</dbReference>
<dbReference type="InterPro" id="IPR008884">
    <property type="entry name" value="TylF_MeTrfase"/>
</dbReference>
<dbReference type="PANTHER" id="PTHR40036">
    <property type="entry name" value="MACROCIN O-METHYLTRANSFERASE"/>
    <property type="match status" value="1"/>
</dbReference>
<comment type="caution">
    <text evidence="1">The sequence shown here is derived from an EMBL/GenBank/DDBJ whole genome shotgun (WGS) entry which is preliminary data.</text>
</comment>
<proteinExistence type="predicted"/>
<dbReference type="Pfam" id="PF05711">
    <property type="entry name" value="TylF"/>
    <property type="match status" value="1"/>
</dbReference>
<dbReference type="Proteomes" id="UP000758701">
    <property type="component" value="Unassembled WGS sequence"/>
</dbReference>
<dbReference type="GO" id="GO:0032259">
    <property type="term" value="P:methylation"/>
    <property type="evidence" value="ECO:0007669"/>
    <property type="project" value="UniProtKB-KW"/>
</dbReference>
<reference evidence="1 2" key="1">
    <citation type="submission" date="2021-06" db="EMBL/GenBank/DDBJ databases">
        <title>Ecological speciation of a Streptomyces species isolated from different habitats and geographic origins.</title>
        <authorList>
            <person name="Wang J."/>
        </authorList>
    </citation>
    <scope>NUCLEOTIDE SEQUENCE [LARGE SCALE GENOMIC DNA]</scope>
    <source>
        <strain evidence="1 2">FXJ8.012</strain>
    </source>
</reference>
<keyword evidence="1" id="KW-0808">Transferase</keyword>